<accession>A0A3P8DFS2</accession>
<keyword evidence="2" id="KW-1185">Reference proteome</keyword>
<evidence type="ECO:0000313" key="3">
    <source>
        <dbReference type="WBParaSite" id="HPBE_0002209801-mRNA-1"/>
    </source>
</evidence>
<dbReference type="EMBL" id="UZAH01033649">
    <property type="protein sequence ID" value="VDP30315.1"/>
    <property type="molecule type" value="Genomic_DNA"/>
</dbReference>
<evidence type="ECO:0000313" key="2">
    <source>
        <dbReference type="Proteomes" id="UP000050761"/>
    </source>
</evidence>
<sequence>MNIDSYESLTSRIGRLRLKRCDFVTALTVFAAHAPTFEYDDKEVEAFYVELEFYKEDHTFYKVIVGDFNAIIGPPREELHIGAHGLEWKEQETSRRTMGLGIPGGPFPNEVDHITLNRMYCLTNYTGLDHLFFRTMCRS</sequence>
<organism evidence="2 3">
    <name type="scientific">Heligmosomoides polygyrus</name>
    <name type="common">Parasitic roundworm</name>
    <dbReference type="NCBI Taxonomy" id="6339"/>
    <lineage>
        <taxon>Eukaryota</taxon>
        <taxon>Metazoa</taxon>
        <taxon>Ecdysozoa</taxon>
        <taxon>Nematoda</taxon>
        <taxon>Chromadorea</taxon>
        <taxon>Rhabditida</taxon>
        <taxon>Rhabditina</taxon>
        <taxon>Rhabditomorpha</taxon>
        <taxon>Strongyloidea</taxon>
        <taxon>Heligmosomidae</taxon>
        <taxon>Heligmosomoides</taxon>
    </lineage>
</organism>
<dbReference type="InterPro" id="IPR036691">
    <property type="entry name" value="Endo/exonu/phosph_ase_sf"/>
</dbReference>
<reference evidence="1 2" key="1">
    <citation type="submission" date="2018-11" db="EMBL/GenBank/DDBJ databases">
        <authorList>
            <consortium name="Pathogen Informatics"/>
        </authorList>
    </citation>
    <scope>NUCLEOTIDE SEQUENCE [LARGE SCALE GENOMIC DNA]</scope>
</reference>
<dbReference type="SUPFAM" id="SSF56219">
    <property type="entry name" value="DNase I-like"/>
    <property type="match status" value="1"/>
</dbReference>
<dbReference type="AlphaFoldDB" id="A0A183GHP7"/>
<evidence type="ECO:0000313" key="1">
    <source>
        <dbReference type="EMBL" id="VDP30315.1"/>
    </source>
</evidence>
<dbReference type="WBParaSite" id="HPBE_0002209801-mRNA-1">
    <property type="protein sequence ID" value="HPBE_0002209801-mRNA-1"/>
    <property type="gene ID" value="HPBE_0002209801"/>
</dbReference>
<proteinExistence type="predicted"/>
<dbReference type="OrthoDB" id="5841296at2759"/>
<accession>A0A183GHP7</accession>
<dbReference type="Proteomes" id="UP000050761">
    <property type="component" value="Unassembled WGS sequence"/>
</dbReference>
<gene>
    <name evidence="1" type="ORF">HPBE_LOCUS22098</name>
</gene>
<name>A0A183GHP7_HELPZ</name>
<reference evidence="3" key="2">
    <citation type="submission" date="2019-09" db="UniProtKB">
        <authorList>
            <consortium name="WormBaseParasite"/>
        </authorList>
    </citation>
    <scope>IDENTIFICATION</scope>
</reference>
<protein>
    <submittedName>
        <fullName evidence="3">Endo/exonuclease/phosphatase domain-containing protein</fullName>
    </submittedName>
</protein>